<dbReference type="KEGG" id="hnv:DDQ68_11405"/>
<feature type="chain" id="PRO_5016317989" description="Lipocalin-like domain-containing protein" evidence="1">
    <location>
        <begin position="19"/>
        <end position="133"/>
    </location>
</feature>
<reference evidence="3" key="1">
    <citation type="submission" date="2018-04" db="EMBL/GenBank/DDBJ databases">
        <title>Complete genome of Antarctic heterotrophic bacterium Hymenobacter nivis.</title>
        <authorList>
            <person name="Terashima M."/>
        </authorList>
    </citation>
    <scope>NUCLEOTIDE SEQUENCE [LARGE SCALE GENOMIC DNA]</scope>
    <source>
        <strain evidence="3">NBRC 111535</strain>
    </source>
</reference>
<dbReference type="Proteomes" id="UP000245999">
    <property type="component" value="Chromosome"/>
</dbReference>
<dbReference type="OrthoDB" id="2651079at2"/>
<organism evidence="2 3">
    <name type="scientific">Hymenobacter nivis</name>
    <dbReference type="NCBI Taxonomy" id="1850093"/>
    <lineage>
        <taxon>Bacteria</taxon>
        <taxon>Pseudomonadati</taxon>
        <taxon>Bacteroidota</taxon>
        <taxon>Cytophagia</taxon>
        <taxon>Cytophagales</taxon>
        <taxon>Hymenobacteraceae</taxon>
        <taxon>Hymenobacter</taxon>
    </lineage>
</organism>
<dbReference type="AlphaFoldDB" id="A0A2Z3GQN7"/>
<evidence type="ECO:0000313" key="2">
    <source>
        <dbReference type="EMBL" id="AWM33335.1"/>
    </source>
</evidence>
<protein>
    <recommendedName>
        <fullName evidence="4">Lipocalin-like domain-containing protein</fullName>
    </recommendedName>
</protein>
<sequence length="133" mass="14663">MALSFPRWLAVLPLALVAATCQSPRPDRLPTSPADLQGTWLQSNEESRGDTLVYRPNTYKFPPSRGRTGFAVGQAGRFTEFDIAPTDGLEGHEGTWTAPDAAHLRIHLNDNSAPDYTLEIISLHNGVLKLRRP</sequence>
<dbReference type="EMBL" id="CP029145">
    <property type="protein sequence ID" value="AWM33335.1"/>
    <property type="molecule type" value="Genomic_DNA"/>
</dbReference>
<accession>A0A2Z3GQN7</accession>
<keyword evidence="1" id="KW-0732">Signal</keyword>
<evidence type="ECO:0000256" key="1">
    <source>
        <dbReference type="SAM" id="SignalP"/>
    </source>
</evidence>
<keyword evidence="3" id="KW-1185">Reference proteome</keyword>
<feature type="signal peptide" evidence="1">
    <location>
        <begin position="1"/>
        <end position="18"/>
    </location>
</feature>
<evidence type="ECO:0000313" key="3">
    <source>
        <dbReference type="Proteomes" id="UP000245999"/>
    </source>
</evidence>
<dbReference type="RefSeq" id="WP_109656417.1">
    <property type="nucleotide sequence ID" value="NZ_CP029145.1"/>
</dbReference>
<evidence type="ECO:0008006" key="4">
    <source>
        <dbReference type="Google" id="ProtNLM"/>
    </source>
</evidence>
<proteinExistence type="predicted"/>
<gene>
    <name evidence="2" type="ORF">DDQ68_11405</name>
</gene>
<name>A0A2Z3GQN7_9BACT</name>